<dbReference type="AlphaFoldDB" id="C5A707"/>
<gene>
    <name evidence="2" type="ordered locus">TGAM_1517</name>
</gene>
<dbReference type="RefSeq" id="WP_015859130.1">
    <property type="nucleotide sequence ID" value="NC_012804.1"/>
</dbReference>
<reference evidence="2 3" key="1">
    <citation type="journal article" date="2007" name="Genome Biol.">
        <title>Genome analysis and genome-wide proteomics of Thermococcus gammatolerans, the most radioresistant organism known amongst the Archaea.</title>
        <authorList>
            <person name="Zivanovic Y."/>
            <person name="Armengaud J."/>
            <person name="Lagorce A."/>
            <person name="Leplat C."/>
            <person name="Guerin P."/>
            <person name="Dutertre M."/>
            <person name="Anthouard V."/>
            <person name="Forterre P."/>
            <person name="Wincker P."/>
            <person name="Confalonieri F."/>
        </authorList>
    </citation>
    <scope>NUCLEOTIDE SEQUENCE [LARGE SCALE GENOMIC DNA]</scope>
    <source>
        <strain evidence="3">DSM 15229 / JCM 11827 / EJ3</strain>
    </source>
</reference>
<feature type="transmembrane region" description="Helical" evidence="1">
    <location>
        <begin position="30"/>
        <end position="46"/>
    </location>
</feature>
<dbReference type="KEGG" id="tga:TGAM_1517"/>
<dbReference type="OrthoDB" id="102601at2157"/>
<evidence type="ECO:0000313" key="2">
    <source>
        <dbReference type="EMBL" id="ACS34019.1"/>
    </source>
</evidence>
<organism evidence="2 3">
    <name type="scientific">Thermococcus gammatolerans (strain DSM 15229 / JCM 11827 / EJ3)</name>
    <dbReference type="NCBI Taxonomy" id="593117"/>
    <lineage>
        <taxon>Archaea</taxon>
        <taxon>Methanobacteriati</taxon>
        <taxon>Methanobacteriota</taxon>
        <taxon>Thermococci</taxon>
        <taxon>Thermococcales</taxon>
        <taxon>Thermococcaceae</taxon>
        <taxon>Thermococcus</taxon>
    </lineage>
</organism>
<dbReference type="eggNOG" id="arCOG03835">
    <property type="taxonomic scope" value="Archaea"/>
</dbReference>
<feature type="transmembrane region" description="Helical" evidence="1">
    <location>
        <begin position="108"/>
        <end position="125"/>
    </location>
</feature>
<sequence length="270" mass="30458">MEKSKISSILSAAFTWTVLGLMFMKEPVPSLLLGIGAGVAMFARYARRYYDLLIRGVGFGVASLAFLLYTGSHWYKWFFAGITAWVAVSYVLAYLLRAMFDNDFIERKFLAFLLVGAVFSFLLAYPNPRGALRFLLLLTMSGLILYLAYAVSTYISTHLGKKSRVEPLPLPSGSVREDYYSRELRRVVEAFVEKGDKVPLTVFLIRNAPEGLAEVQLREIVRPIVDYTPPSPSPLLPPWVVEKKLADEKLRRLEVLRDTLRKLGFSGVDS</sequence>
<evidence type="ECO:0000256" key="1">
    <source>
        <dbReference type="SAM" id="Phobius"/>
    </source>
</evidence>
<dbReference type="GeneID" id="7987319"/>
<feature type="transmembrane region" description="Helical" evidence="1">
    <location>
        <begin position="53"/>
        <end position="71"/>
    </location>
</feature>
<keyword evidence="1" id="KW-0812">Transmembrane</keyword>
<proteinExistence type="predicted"/>
<name>C5A707_THEGJ</name>
<dbReference type="EMBL" id="CP001398">
    <property type="protein sequence ID" value="ACS34019.1"/>
    <property type="molecule type" value="Genomic_DNA"/>
</dbReference>
<feature type="transmembrane region" description="Helical" evidence="1">
    <location>
        <begin position="7"/>
        <end position="24"/>
    </location>
</feature>
<dbReference type="STRING" id="593117.TGAM_1517"/>
<keyword evidence="1" id="KW-1133">Transmembrane helix</keyword>
<dbReference type="PaxDb" id="593117-TGAM_1517"/>
<keyword evidence="3" id="KW-1185">Reference proteome</keyword>
<feature type="transmembrane region" description="Helical" evidence="1">
    <location>
        <begin position="131"/>
        <end position="155"/>
    </location>
</feature>
<feature type="transmembrane region" description="Helical" evidence="1">
    <location>
        <begin position="77"/>
        <end position="96"/>
    </location>
</feature>
<keyword evidence="1" id="KW-0472">Membrane</keyword>
<dbReference type="HOGENOM" id="CLU_1029046_0_0_2"/>
<evidence type="ECO:0000313" key="3">
    <source>
        <dbReference type="Proteomes" id="UP000001488"/>
    </source>
</evidence>
<dbReference type="Proteomes" id="UP000001488">
    <property type="component" value="Chromosome"/>
</dbReference>
<accession>C5A707</accession>
<dbReference type="PATRIC" id="fig|593117.10.peg.1519"/>
<protein>
    <submittedName>
        <fullName evidence="2">Uncharacterized protein</fullName>
    </submittedName>
</protein>